<dbReference type="PANTHER" id="PTHR45036">
    <property type="entry name" value="METHYLTRANSFERASE LIKE 7B"/>
    <property type="match status" value="1"/>
</dbReference>
<dbReference type="RefSeq" id="WP_012857978.1">
    <property type="nucleotide sequence ID" value="NC_013512.1"/>
</dbReference>
<dbReference type="InterPro" id="IPR052356">
    <property type="entry name" value="Thiol_S-MT"/>
</dbReference>
<dbReference type="PANTHER" id="PTHR45036:SF1">
    <property type="entry name" value="METHYLTRANSFERASE LIKE 7A"/>
    <property type="match status" value="1"/>
</dbReference>
<organism evidence="3 4">
    <name type="scientific">Sulfurospirillum deleyianum (strain ATCC 51133 / DSM 6946 / 5175)</name>
    <dbReference type="NCBI Taxonomy" id="525898"/>
    <lineage>
        <taxon>Bacteria</taxon>
        <taxon>Pseudomonadati</taxon>
        <taxon>Campylobacterota</taxon>
        <taxon>Epsilonproteobacteria</taxon>
        <taxon>Campylobacterales</taxon>
        <taxon>Sulfurospirillaceae</taxon>
        <taxon>Sulfurospirillum</taxon>
    </lineage>
</organism>
<dbReference type="GO" id="GO:0032259">
    <property type="term" value="P:methylation"/>
    <property type="evidence" value="ECO:0007669"/>
    <property type="project" value="UniProtKB-KW"/>
</dbReference>
<accession>D1B563</accession>
<dbReference type="KEGG" id="sdl:Sdel_2221"/>
<keyword evidence="1" id="KW-0812">Transmembrane</keyword>
<keyword evidence="1" id="KW-0472">Membrane</keyword>
<proteinExistence type="predicted"/>
<dbReference type="AlphaFoldDB" id="D1B563"/>
<evidence type="ECO:0000313" key="4">
    <source>
        <dbReference type="Proteomes" id="UP000002222"/>
    </source>
</evidence>
<sequence>MCSIIPKLLYADVLKNYRELRKKLVPSSSEEVLEDYINSICKINELPRFEKFFTSKKEDRRYLEIGSGFGFNLINAIQAGYNIVGIEPGKSIGFEDRFNLALKLIEANGISPAEQYLYDMVAENLSHFENETFDMVFSIAVLEHVRDIKKSLSEAQRVLKKQGIMYMNIPNYNSFFEGHYTMLWLPYVLLYKPLAKLYVRLRGRSDFFIDELNFTTPSLIDALAHEVLKEGKYYILPHFDGWLGKFGFYYYFLRTDLPNNNAFLLFVRKKSWLKFLANGVVSVVVKMGMFLGLCKVFNLLYIKDEQGFKGRFYA</sequence>
<protein>
    <submittedName>
        <fullName evidence="3">Methyltransferase type 11</fullName>
    </submittedName>
</protein>
<name>D1B563_SULD5</name>
<dbReference type="InterPro" id="IPR013216">
    <property type="entry name" value="Methyltransf_11"/>
</dbReference>
<evidence type="ECO:0000259" key="2">
    <source>
        <dbReference type="Pfam" id="PF08241"/>
    </source>
</evidence>
<keyword evidence="1" id="KW-1133">Transmembrane helix</keyword>
<evidence type="ECO:0000256" key="1">
    <source>
        <dbReference type="SAM" id="Phobius"/>
    </source>
</evidence>
<dbReference type="CDD" id="cd02440">
    <property type="entry name" value="AdoMet_MTases"/>
    <property type="match status" value="1"/>
</dbReference>
<gene>
    <name evidence="3" type="ordered locus">Sdel_2221</name>
</gene>
<dbReference type="OrthoDB" id="7171187at2"/>
<keyword evidence="3" id="KW-0808">Transferase</keyword>
<dbReference type="eggNOG" id="COG2226">
    <property type="taxonomic scope" value="Bacteria"/>
</dbReference>
<keyword evidence="3" id="KW-0489">Methyltransferase</keyword>
<dbReference type="Gene3D" id="3.40.50.150">
    <property type="entry name" value="Vaccinia Virus protein VP39"/>
    <property type="match status" value="1"/>
</dbReference>
<dbReference type="EMBL" id="CP001816">
    <property type="protein sequence ID" value="ACZ13233.1"/>
    <property type="molecule type" value="Genomic_DNA"/>
</dbReference>
<evidence type="ECO:0000313" key="3">
    <source>
        <dbReference type="EMBL" id="ACZ13233.1"/>
    </source>
</evidence>
<feature type="transmembrane region" description="Helical" evidence="1">
    <location>
        <begin position="272"/>
        <end position="301"/>
    </location>
</feature>
<dbReference type="GO" id="GO:0008757">
    <property type="term" value="F:S-adenosylmethionine-dependent methyltransferase activity"/>
    <property type="evidence" value="ECO:0007669"/>
    <property type="project" value="InterPro"/>
</dbReference>
<dbReference type="STRING" id="525898.Sdel_2221"/>
<dbReference type="Proteomes" id="UP000002222">
    <property type="component" value="Chromosome"/>
</dbReference>
<dbReference type="HOGENOM" id="CLU_885445_0_0_7"/>
<reference evidence="4" key="1">
    <citation type="submission" date="2009-11" db="EMBL/GenBank/DDBJ databases">
        <title>The complete genome of Sulfurospirillum deleyianum DSM 6946.</title>
        <authorList>
            <consortium name="US DOE Joint Genome Institute (JGI-PGF)"/>
            <person name="Lucas S."/>
            <person name="Copeland A."/>
            <person name="Lapidus A."/>
            <person name="Glavina del Rio T."/>
            <person name="Dalin E."/>
            <person name="Tice H."/>
            <person name="Bruce D."/>
            <person name="Goodwin L."/>
            <person name="Pitluck S."/>
            <person name="Kyrpides N."/>
            <person name="Mavromatis K."/>
            <person name="Ivanova N."/>
            <person name="Ovchinnikova G."/>
            <person name="Munk A.C."/>
            <person name="Lu M."/>
            <person name="Brettin T."/>
            <person name="Detter J.C."/>
            <person name="Han C."/>
            <person name="Tapia R."/>
            <person name="Larimer F."/>
            <person name="Land M."/>
            <person name="Hauser L."/>
            <person name="Markowitz V."/>
            <person name="Cheng J.F."/>
            <person name="Hugenholtz P."/>
            <person name="Woyke T."/>
            <person name="Wu D."/>
            <person name="Aumann P."/>
            <person name="Schneider S."/>
            <person name="Lang E."/>
            <person name="Spring S."/>
            <person name="Klenk H.P."/>
            <person name="Eisen J.A."/>
        </authorList>
    </citation>
    <scope>NUCLEOTIDE SEQUENCE [LARGE SCALE GENOMIC DNA]</scope>
    <source>
        <strain evidence="4">ATCC 51133 / DSM 6946 / 5175</strain>
    </source>
</reference>
<dbReference type="Pfam" id="PF08241">
    <property type="entry name" value="Methyltransf_11"/>
    <property type="match status" value="1"/>
</dbReference>
<dbReference type="InterPro" id="IPR029063">
    <property type="entry name" value="SAM-dependent_MTases_sf"/>
</dbReference>
<reference evidence="3 4" key="2">
    <citation type="journal article" date="2010" name="Stand. Genomic Sci.">
        <title>Complete genome sequence of Sulfurospirillum deleyianum type strain (5175).</title>
        <authorList>
            <person name="Sikorski J."/>
            <person name="Lapidus A."/>
            <person name="Copeland A."/>
            <person name="Glavina Del Rio T."/>
            <person name="Nolan M."/>
            <person name="Lucas S."/>
            <person name="Chen F."/>
            <person name="Tice H."/>
            <person name="Cheng J.F."/>
            <person name="Saunders E."/>
            <person name="Bruce D."/>
            <person name="Goodwin L."/>
            <person name="Pitluck S."/>
            <person name="Ovchinnikova G."/>
            <person name="Pati A."/>
            <person name="Ivanova N."/>
            <person name="Mavromatis K."/>
            <person name="Chen A."/>
            <person name="Palaniappan K."/>
            <person name="Chain P."/>
            <person name="Land M."/>
            <person name="Hauser L."/>
            <person name="Chang Y.J."/>
            <person name="Jeffries C.D."/>
            <person name="Brettin T."/>
            <person name="Detter J.C."/>
            <person name="Han C."/>
            <person name="Rohde M."/>
            <person name="Lang E."/>
            <person name="Spring S."/>
            <person name="Goker M."/>
            <person name="Bristow J."/>
            <person name="Eisen J.A."/>
            <person name="Markowitz V."/>
            <person name="Hugenholtz P."/>
            <person name="Kyrpides N.C."/>
            <person name="Klenk H.P."/>
        </authorList>
    </citation>
    <scope>NUCLEOTIDE SEQUENCE [LARGE SCALE GENOMIC DNA]</scope>
    <source>
        <strain evidence="4">ATCC 51133 / DSM 6946 / 5175</strain>
    </source>
</reference>
<dbReference type="SUPFAM" id="SSF53335">
    <property type="entry name" value="S-adenosyl-L-methionine-dependent methyltransferases"/>
    <property type="match status" value="1"/>
</dbReference>
<feature type="domain" description="Methyltransferase type 11" evidence="2">
    <location>
        <begin position="63"/>
        <end position="166"/>
    </location>
</feature>
<keyword evidence="4" id="KW-1185">Reference proteome</keyword>